<evidence type="ECO:0000256" key="1">
    <source>
        <dbReference type="RuleBase" id="RU365079"/>
    </source>
</evidence>
<dbReference type="EMBL" id="CAJJDM010000152">
    <property type="protein sequence ID" value="CAD8111622.1"/>
    <property type="molecule type" value="Genomic_DNA"/>
</dbReference>
<organism evidence="4 5">
    <name type="scientific">Paramecium primaurelia</name>
    <dbReference type="NCBI Taxonomy" id="5886"/>
    <lineage>
        <taxon>Eukaryota</taxon>
        <taxon>Sar</taxon>
        <taxon>Alveolata</taxon>
        <taxon>Ciliophora</taxon>
        <taxon>Intramacronucleata</taxon>
        <taxon>Oligohymenophorea</taxon>
        <taxon>Peniculida</taxon>
        <taxon>Parameciidae</taxon>
        <taxon>Paramecium</taxon>
    </lineage>
</organism>
<dbReference type="InterPro" id="IPR050365">
    <property type="entry name" value="TIM50"/>
</dbReference>
<sequence>MKQSLVLAQFEKSSDEITKYFTIKYSSNYHVIRELQNQRKLLETPLLQAKRTLKYLENDSESIKRSITRQTDRMKGTFSSTFTRPNSQADTFMQINQSFDINAGQIQLQNMKAILENLQNKKEQLNFQLYWEAVFDFRQEQYLYFFAGSTTQKVLWECIFLSDIVFSFIQCQLKENLLHNQQNYQQEMTVLIKLLIENFALFLNKMIKHLKQRNQLVDLLQQKIDVILEKNNPCLSFIQELKKNNCFIKSIIEKLLHNDNQGIQAIIITCRYQLQHLNALDVTISRPQLRNAIYLSTTQIKKQEFQSPLKTLFKASHVIYKRKSQVSVDLVNSPFIKSPLQKQLCIIMDLDETMGHFSEQLNKFISRPWLFQFLESIKSFCEIILFTASQQNYADNAISQIQCDHLIDHRLYRHHTIYNGIHFIKDLSKIGRPLEKTIIIDNTPINFQLQQENGLVIQSWVGKSDDRELLSIKDLIMKIAQSNIPDVRKALKKYRDYISRNNR</sequence>
<protein>
    <recommendedName>
        <fullName evidence="1">Mitochondrial import inner membrane translocase subunit TIM50</fullName>
    </recommendedName>
</protein>
<dbReference type="PROSITE" id="PS50969">
    <property type="entry name" value="FCP1"/>
    <property type="match status" value="1"/>
</dbReference>
<dbReference type="AlphaFoldDB" id="A0A8S1Q801"/>
<dbReference type="InterPro" id="IPR004274">
    <property type="entry name" value="FCP1_dom"/>
</dbReference>
<comment type="subcellular location">
    <subcellularLocation>
        <location evidence="1">Mitochondrion inner membrane</location>
        <topology evidence="1">Single-pass membrane protein</topology>
    </subcellularLocation>
</comment>
<comment type="function">
    <text evidence="1">Essential component of the TIM23 complex, a complex that mediates the translocation of transit peptide-containing proteins across the mitochondrial inner membrane.</text>
</comment>
<accession>A0A8S1Q801</accession>
<proteinExistence type="inferred from homology"/>
<keyword evidence="1" id="KW-0653">Protein transport</keyword>
<dbReference type="GO" id="GO:0015031">
    <property type="term" value="P:protein transport"/>
    <property type="evidence" value="ECO:0007669"/>
    <property type="project" value="UniProtKB-KW"/>
</dbReference>
<dbReference type="GO" id="GO:0005744">
    <property type="term" value="C:TIM23 mitochondrial import inner membrane translocase complex"/>
    <property type="evidence" value="ECO:0007669"/>
    <property type="project" value="UniProtKB-UniRule"/>
</dbReference>
<evidence type="ECO:0000256" key="2">
    <source>
        <dbReference type="SAM" id="Coils"/>
    </source>
</evidence>
<keyword evidence="5" id="KW-1185">Reference proteome</keyword>
<keyword evidence="1" id="KW-0813">Transport</keyword>
<comment type="subunit">
    <text evidence="1">Component of the TIM23 complex.</text>
</comment>
<keyword evidence="1" id="KW-0811">Translocation</keyword>
<dbReference type="FunFam" id="3.40.50.1000:FF:000184">
    <property type="entry name" value="Uncharacterized protein"/>
    <property type="match status" value="1"/>
</dbReference>
<dbReference type="Pfam" id="PF03031">
    <property type="entry name" value="NIF"/>
    <property type="match status" value="1"/>
</dbReference>
<keyword evidence="1" id="KW-0496">Mitochondrion</keyword>
<feature type="coiled-coil region" evidence="2">
    <location>
        <begin position="101"/>
        <end position="128"/>
    </location>
</feature>
<feature type="domain" description="FCP1 homology" evidence="3">
    <location>
        <begin position="339"/>
        <end position="479"/>
    </location>
</feature>
<evidence type="ECO:0000313" key="5">
    <source>
        <dbReference type="Proteomes" id="UP000688137"/>
    </source>
</evidence>
<dbReference type="Proteomes" id="UP000688137">
    <property type="component" value="Unassembled WGS sequence"/>
</dbReference>
<dbReference type="CDD" id="cd07521">
    <property type="entry name" value="HAD_FCP1-like"/>
    <property type="match status" value="1"/>
</dbReference>
<reference evidence="4" key="1">
    <citation type="submission" date="2021-01" db="EMBL/GenBank/DDBJ databases">
        <authorList>
            <consortium name="Genoscope - CEA"/>
            <person name="William W."/>
        </authorList>
    </citation>
    <scope>NUCLEOTIDE SEQUENCE</scope>
</reference>
<comment type="caution">
    <text evidence="4">The sequence shown here is derived from an EMBL/GenBank/DDBJ whole genome shotgun (WGS) entry which is preliminary data.</text>
</comment>
<dbReference type="SMART" id="SM00577">
    <property type="entry name" value="CPDc"/>
    <property type="match status" value="1"/>
</dbReference>
<comment type="similarity">
    <text evidence="1">Belongs to the TIM50 family.</text>
</comment>
<dbReference type="PANTHER" id="PTHR12210">
    <property type="entry name" value="DULLARD PROTEIN PHOSPHATASE"/>
    <property type="match status" value="1"/>
</dbReference>
<name>A0A8S1Q801_PARPR</name>
<keyword evidence="2" id="KW-0175">Coiled coil</keyword>
<evidence type="ECO:0000259" key="3">
    <source>
        <dbReference type="PROSITE" id="PS50969"/>
    </source>
</evidence>
<keyword evidence="1" id="KW-0809">Transit peptide</keyword>
<evidence type="ECO:0000313" key="4">
    <source>
        <dbReference type="EMBL" id="CAD8111622.1"/>
    </source>
</evidence>
<gene>
    <name evidence="4" type="ORF">PPRIM_AZ9-3.1.T1480070</name>
</gene>
<dbReference type="OMA" id="DETMGHF"/>